<sequence length="374" mass="40535">MRLLLSLLFLLVPFGWAAPSWLRWAAHPDEGFTRFVFELPLGTAYENQTSGAVVRVRVGLELPEPETLQPDDPAAERVELVPSAGGTEVRIYLEPGASAKKPFVLEGPEGRFRLVFDLLHPKGGAAAPPPKPKPPAPVVVIDPGHGGPDPGAVGYVQEKSVTLDIALRVKRLLEAKGLKVVLTRDADYDLAPKHVKDFDERKRIDLDARARMTNGNRNLFVSIHVNAAERPARGIEVYYLGKTLDPRTLALAIAENGGGELGRRLTQQTESTAEKALADLIAQGNLQFSKRLAEEILRELLGHTGAKNRGVHSAPFYVLRYARIPAVLVEVGFANHPQEGRRLAQADYRQKLAAGIAAGILDVLSGGAHASAGR</sequence>
<proteinExistence type="predicted"/>
<dbReference type="GO" id="GO:0030288">
    <property type="term" value="C:outer membrane-bounded periplasmic space"/>
    <property type="evidence" value="ECO:0007669"/>
    <property type="project" value="TreeGrafter"/>
</dbReference>
<accession>A0A7C4Z746</accession>
<dbReference type="GO" id="GO:0008745">
    <property type="term" value="F:N-acetylmuramoyl-L-alanine amidase activity"/>
    <property type="evidence" value="ECO:0007669"/>
    <property type="project" value="InterPro"/>
</dbReference>
<dbReference type="InterPro" id="IPR002508">
    <property type="entry name" value="MurNAc-LAA_cat"/>
</dbReference>
<dbReference type="Gene3D" id="3.40.630.40">
    <property type="entry name" value="Zn-dependent exopeptidases"/>
    <property type="match status" value="1"/>
</dbReference>
<dbReference type="SMART" id="SM00646">
    <property type="entry name" value="Ami_3"/>
    <property type="match status" value="1"/>
</dbReference>
<gene>
    <name evidence="3" type="ORF">ENK37_10685</name>
</gene>
<comment type="caution">
    <text evidence="3">The sequence shown here is derived from an EMBL/GenBank/DDBJ whole genome shotgun (WGS) entry which is preliminary data.</text>
</comment>
<dbReference type="PANTHER" id="PTHR30404:SF0">
    <property type="entry name" value="N-ACETYLMURAMOYL-L-ALANINE AMIDASE AMIC"/>
    <property type="match status" value="1"/>
</dbReference>
<feature type="domain" description="MurNAc-LAA" evidence="2">
    <location>
        <begin position="207"/>
        <end position="361"/>
    </location>
</feature>
<evidence type="ECO:0000259" key="2">
    <source>
        <dbReference type="SMART" id="SM00646"/>
    </source>
</evidence>
<evidence type="ECO:0000313" key="3">
    <source>
        <dbReference type="EMBL" id="HGY10495.1"/>
    </source>
</evidence>
<dbReference type="EMBL" id="DRPZ01000270">
    <property type="protein sequence ID" value="HGY10495.1"/>
    <property type="molecule type" value="Genomic_DNA"/>
</dbReference>
<dbReference type="InterPro" id="IPR050695">
    <property type="entry name" value="N-acetylmuramoyl_amidase_3"/>
</dbReference>
<protein>
    <submittedName>
        <fullName evidence="3">N-acetylmuramoyl-L-alanine amidase</fullName>
    </submittedName>
</protein>
<reference evidence="3" key="1">
    <citation type="journal article" date="2020" name="mSystems">
        <title>Genome- and Community-Level Interaction Insights into Carbon Utilization and Element Cycling Functions of Hydrothermarchaeota in Hydrothermal Sediment.</title>
        <authorList>
            <person name="Zhou Z."/>
            <person name="Liu Y."/>
            <person name="Xu W."/>
            <person name="Pan J."/>
            <person name="Luo Z.H."/>
            <person name="Li M."/>
        </authorList>
    </citation>
    <scope>NUCLEOTIDE SEQUENCE [LARGE SCALE GENOMIC DNA]</scope>
    <source>
        <strain evidence="3">HyVt-570</strain>
    </source>
</reference>
<dbReference type="SUPFAM" id="SSF53187">
    <property type="entry name" value="Zn-dependent exopeptidases"/>
    <property type="match status" value="1"/>
</dbReference>
<dbReference type="AlphaFoldDB" id="A0A7C4Z746"/>
<dbReference type="GO" id="GO:0009253">
    <property type="term" value="P:peptidoglycan catabolic process"/>
    <property type="evidence" value="ECO:0007669"/>
    <property type="project" value="InterPro"/>
</dbReference>
<organism evidence="3">
    <name type="scientific">Oceanithermus profundus</name>
    <dbReference type="NCBI Taxonomy" id="187137"/>
    <lineage>
        <taxon>Bacteria</taxon>
        <taxon>Thermotogati</taxon>
        <taxon>Deinococcota</taxon>
        <taxon>Deinococci</taxon>
        <taxon>Thermales</taxon>
        <taxon>Thermaceae</taxon>
        <taxon>Oceanithermus</taxon>
    </lineage>
</organism>
<dbReference type="Pfam" id="PF01520">
    <property type="entry name" value="Amidase_3"/>
    <property type="match status" value="1"/>
</dbReference>
<name>A0A7C4Z746_9DEIN</name>
<dbReference type="CDD" id="cd02696">
    <property type="entry name" value="MurNAc-LAA"/>
    <property type="match status" value="1"/>
</dbReference>
<evidence type="ECO:0000256" key="1">
    <source>
        <dbReference type="ARBA" id="ARBA00022801"/>
    </source>
</evidence>
<keyword evidence="1" id="KW-0378">Hydrolase</keyword>
<dbReference type="PANTHER" id="PTHR30404">
    <property type="entry name" value="N-ACETYLMURAMOYL-L-ALANINE AMIDASE"/>
    <property type="match status" value="1"/>
</dbReference>
<dbReference type="Proteomes" id="UP000885759">
    <property type="component" value="Unassembled WGS sequence"/>
</dbReference>